<accession>A0A0G1VPN2</accession>
<dbReference type="AlphaFoldDB" id="A0A0G1VPN2"/>
<protein>
    <submittedName>
        <fullName evidence="1">Uncharacterized protein</fullName>
    </submittedName>
</protein>
<reference evidence="1 2" key="1">
    <citation type="journal article" date="2015" name="Nature">
        <title>rRNA introns, odd ribosomes, and small enigmatic genomes across a large radiation of phyla.</title>
        <authorList>
            <person name="Brown C.T."/>
            <person name="Hug L.A."/>
            <person name="Thomas B.C."/>
            <person name="Sharon I."/>
            <person name="Castelle C.J."/>
            <person name="Singh A."/>
            <person name="Wilkins M.J."/>
            <person name="Williams K.H."/>
            <person name="Banfield J.F."/>
        </authorList>
    </citation>
    <scope>NUCLEOTIDE SEQUENCE [LARGE SCALE GENOMIC DNA]</scope>
</reference>
<gene>
    <name evidence="1" type="ORF">UY44_C0013G0003</name>
</gene>
<sequence>MGFFWFWAKIFDKNGKKVYNSMLFFYKLSDYYGGSGGEKRLKQAFFPLTSQTLPKGAAEKIHDDEVE</sequence>
<evidence type="ECO:0000313" key="1">
    <source>
        <dbReference type="EMBL" id="KKW08250.1"/>
    </source>
</evidence>
<dbReference type="EMBL" id="LCPZ01000013">
    <property type="protein sequence ID" value="KKW08250.1"/>
    <property type="molecule type" value="Genomic_DNA"/>
</dbReference>
<comment type="caution">
    <text evidence="1">The sequence shown here is derived from an EMBL/GenBank/DDBJ whole genome shotgun (WGS) entry which is preliminary data.</text>
</comment>
<name>A0A0G1VPN2_9BACT</name>
<organism evidence="1 2">
    <name type="scientific">Candidatus Kaiserbacteria bacterium GW2011_GWA2_49_19</name>
    <dbReference type="NCBI Taxonomy" id="1618669"/>
    <lineage>
        <taxon>Bacteria</taxon>
        <taxon>Candidatus Kaiseribacteriota</taxon>
    </lineage>
</organism>
<dbReference type="Proteomes" id="UP000033965">
    <property type="component" value="Unassembled WGS sequence"/>
</dbReference>
<proteinExistence type="predicted"/>
<evidence type="ECO:0000313" key="2">
    <source>
        <dbReference type="Proteomes" id="UP000033965"/>
    </source>
</evidence>